<protein>
    <recommendedName>
        <fullName evidence="2">SIR2-like domain-containing protein</fullName>
    </recommendedName>
</protein>
<dbReference type="SUPFAM" id="SSF52467">
    <property type="entry name" value="DHS-like NAD/FAD-binding domain"/>
    <property type="match status" value="1"/>
</dbReference>
<name>A0A644XQK0_9ZZZZ</name>
<gene>
    <name evidence="1" type="ORF">SDC9_64914</name>
</gene>
<dbReference type="PANTHER" id="PTHR47691">
    <property type="entry name" value="REGULATOR-RELATED"/>
    <property type="match status" value="1"/>
</dbReference>
<evidence type="ECO:0008006" key="2">
    <source>
        <dbReference type="Google" id="ProtNLM"/>
    </source>
</evidence>
<dbReference type="InterPro" id="IPR029035">
    <property type="entry name" value="DHS-like_NAD/FAD-binding_dom"/>
</dbReference>
<dbReference type="EMBL" id="VSSQ01002995">
    <property type="protein sequence ID" value="MPM18502.1"/>
    <property type="molecule type" value="Genomic_DNA"/>
</dbReference>
<dbReference type="InterPro" id="IPR027417">
    <property type="entry name" value="P-loop_NTPase"/>
</dbReference>
<dbReference type="Gene3D" id="3.40.50.300">
    <property type="entry name" value="P-loop containing nucleotide triphosphate hydrolases"/>
    <property type="match status" value="1"/>
</dbReference>
<comment type="caution">
    <text evidence="1">The sequence shown here is derived from an EMBL/GenBank/DDBJ whole genome shotgun (WGS) entry which is preliminary data.</text>
</comment>
<proteinExistence type="predicted"/>
<dbReference type="PANTHER" id="PTHR47691:SF3">
    <property type="entry name" value="HTH-TYPE TRANSCRIPTIONAL REGULATOR RV0890C-RELATED"/>
    <property type="match status" value="1"/>
</dbReference>
<reference evidence="1" key="1">
    <citation type="submission" date="2019-08" db="EMBL/GenBank/DDBJ databases">
        <authorList>
            <person name="Kucharzyk K."/>
            <person name="Murdoch R.W."/>
            <person name="Higgins S."/>
            <person name="Loffler F."/>
        </authorList>
    </citation>
    <scope>NUCLEOTIDE SEQUENCE</scope>
</reference>
<dbReference type="AlphaFoldDB" id="A0A644XQK0"/>
<organism evidence="1">
    <name type="scientific">bioreactor metagenome</name>
    <dbReference type="NCBI Taxonomy" id="1076179"/>
    <lineage>
        <taxon>unclassified sequences</taxon>
        <taxon>metagenomes</taxon>
        <taxon>ecological metagenomes</taxon>
    </lineage>
</organism>
<sequence length="1106" mass="129693">MEIPSKLISAIEQDKLVIFAGSGLSTRFNLPNWKKLVIDVINEIDASPYQNYIPLLEMEDGGMSPIEVLNKLKKEHQIIRSYIKNKFNIEEGDFSLHKNILELTKFIVTTNYDNAFEIASENKIIPAMYTSEFNISEVEKNSEPYILKIHGSFSEPDRCILFSEDYENFYHESDKAAVEKLKSIFINKTILFLGFSFNDPEINLIFGQLDKFFRNFNKHYILATESDKFDDYKFLDVISISNYTEIDTFIKECLKEKKSSIDKSKSSLHPEVQKINAKLNIAYLYPQCLDIDLKDLSQVINNFDSIDATFYIGALNKKTLLQIEDFDLLIIVSKTYKSRLYIEEDNLKSKLVSAEEICETIPNYSIPIVFITNGKIDLVDNYPAIYISSLKNSILKRFVYKAIKNNDLNFTGMNEISIHLYDFINKKLGTENFVTTSIYKNNRALDIGKKCLTDVVGRIEEQASIIQRILNMIDTNRLLNIKASGGIGKTTIIKKIAYELYNRGYFKEGVNFKSCESIKSYDDFEDLLIEAFNLRNILNFKEHLIENYISNKIDILIILDNFETVVNQLNEQDLSEVISLLKFATDYAYIIVTSRERISDEDFEDVYTLTPMITDDALALFQKLYGEVKNPRELKILRSDILEDLLNNNPLAIKLVTKSRVRFSHINELKDQLTNHFFESTNEDYSDIFENYADLNIERTKSIYQSINYSYSTLSSKERTAFDLLSLFPDGISLTNFKKCFKESDSVNKISDKELRILKDKSLIEDYNGILQLQPIIRRFANFQFLKRPQVEKQKYCLDAYIFNCFILEIIVLIDRKKSFSESLEFFSNFKNNLLNVLDYIPDIKIEPKGLVSEKEYLLNFIYSLSNYLTNEKLLNLFIENISNLKPYFSTIPDAEKFINVLHHRKVYYYQEFNDSYKKLTEYLSVEEMEERIIKEEKFIETRYKNLISSIHAMEGYTLQLIKSLIQNNYTDRYINSDLFYLGIPYNIASKKKSFYDFEYELMFNQLDVNELKKYISNLHMEQHLEIMQCTYTLSKVEKLDDRTIKKLVITNPYTKGLKELMFAFNAQTNEEKNNHFKLALKNLFHIKYYYLEALYYYYPLAELII</sequence>
<dbReference type="SUPFAM" id="SSF52540">
    <property type="entry name" value="P-loop containing nucleoside triphosphate hydrolases"/>
    <property type="match status" value="1"/>
</dbReference>
<dbReference type="Pfam" id="PF13289">
    <property type="entry name" value="SIR2_2"/>
    <property type="match status" value="1"/>
</dbReference>
<accession>A0A644XQK0</accession>
<evidence type="ECO:0000313" key="1">
    <source>
        <dbReference type="EMBL" id="MPM18502.1"/>
    </source>
</evidence>